<feature type="non-terminal residue" evidence="1">
    <location>
        <position position="49"/>
    </location>
</feature>
<dbReference type="EMBL" id="LSSL01003682">
    <property type="protein sequence ID" value="OLY80202.1"/>
    <property type="molecule type" value="Genomic_DNA"/>
</dbReference>
<organism evidence="1 2">
    <name type="scientific">Smittium mucronatum</name>
    <dbReference type="NCBI Taxonomy" id="133383"/>
    <lineage>
        <taxon>Eukaryota</taxon>
        <taxon>Fungi</taxon>
        <taxon>Fungi incertae sedis</taxon>
        <taxon>Zoopagomycota</taxon>
        <taxon>Kickxellomycotina</taxon>
        <taxon>Harpellomycetes</taxon>
        <taxon>Harpellales</taxon>
        <taxon>Legeriomycetaceae</taxon>
        <taxon>Smittium</taxon>
    </lineage>
</organism>
<evidence type="ECO:0000313" key="2">
    <source>
        <dbReference type="Proteomes" id="UP000187455"/>
    </source>
</evidence>
<comment type="caution">
    <text evidence="1">The sequence shown here is derived from an EMBL/GenBank/DDBJ whole genome shotgun (WGS) entry which is preliminary data.</text>
</comment>
<sequence>MDLTSRLYFGNRLTRLEADTAGFVPKLADIAMFEAAAMAKAPASTPAFQ</sequence>
<protein>
    <submittedName>
        <fullName evidence="1">Uncharacterized protein</fullName>
    </submittedName>
</protein>
<accession>A0A1R0GTH3</accession>
<gene>
    <name evidence="1" type="ORF">AYI68_g5703</name>
</gene>
<evidence type="ECO:0000313" key="1">
    <source>
        <dbReference type="EMBL" id="OLY80202.1"/>
    </source>
</evidence>
<keyword evidence="2" id="KW-1185">Reference proteome</keyword>
<dbReference type="AlphaFoldDB" id="A0A1R0GTH3"/>
<name>A0A1R0GTH3_9FUNG</name>
<dbReference type="Proteomes" id="UP000187455">
    <property type="component" value="Unassembled WGS sequence"/>
</dbReference>
<reference evidence="1 2" key="1">
    <citation type="journal article" date="2016" name="Mol. Biol. Evol.">
        <title>Genome-Wide Survey of Gut Fungi (Harpellales) Reveals the First Horizontally Transferred Ubiquitin Gene from a Mosquito Host.</title>
        <authorList>
            <person name="Wang Y."/>
            <person name="White M.M."/>
            <person name="Kvist S."/>
            <person name="Moncalvo J.M."/>
        </authorList>
    </citation>
    <scope>NUCLEOTIDE SEQUENCE [LARGE SCALE GENOMIC DNA]</scope>
    <source>
        <strain evidence="1 2">ALG-7-W6</strain>
    </source>
</reference>
<proteinExistence type="predicted"/>